<reference evidence="2" key="1">
    <citation type="submission" date="2023-06" db="EMBL/GenBank/DDBJ databases">
        <title>Genome-scale phylogeny and comparative genomics of the fungal order Sordariales.</title>
        <authorList>
            <consortium name="Lawrence Berkeley National Laboratory"/>
            <person name="Hensen N."/>
            <person name="Bonometti L."/>
            <person name="Westerberg I."/>
            <person name="Brannstrom I.O."/>
            <person name="Guillou S."/>
            <person name="Cros-Aarteil S."/>
            <person name="Calhoun S."/>
            <person name="Haridas S."/>
            <person name="Kuo A."/>
            <person name="Mondo S."/>
            <person name="Pangilinan J."/>
            <person name="Riley R."/>
            <person name="Labutti K."/>
            <person name="Andreopoulos B."/>
            <person name="Lipzen A."/>
            <person name="Chen C."/>
            <person name="Yanf M."/>
            <person name="Daum C."/>
            <person name="Ng V."/>
            <person name="Clum A."/>
            <person name="Steindorff A."/>
            <person name="Ohm R."/>
            <person name="Martin F."/>
            <person name="Silar P."/>
            <person name="Natvig D."/>
            <person name="Lalanne C."/>
            <person name="Gautier V."/>
            <person name="Ament-Velasquez S.L."/>
            <person name="Kruys A."/>
            <person name="Hutchinson M.I."/>
            <person name="Powell A.J."/>
            <person name="Barry K."/>
            <person name="Miller A.N."/>
            <person name="Grigoriev I.V."/>
            <person name="Debuchy R."/>
            <person name="Gladieux P."/>
            <person name="Thoren M.H."/>
            <person name="Johannesson H."/>
        </authorList>
    </citation>
    <scope>NUCLEOTIDE SEQUENCE</scope>
    <source>
        <strain evidence="2">8032-3</strain>
    </source>
</reference>
<feature type="compositionally biased region" description="Polar residues" evidence="1">
    <location>
        <begin position="35"/>
        <end position="44"/>
    </location>
</feature>
<feature type="region of interest" description="Disordered" evidence="1">
    <location>
        <begin position="1"/>
        <end position="133"/>
    </location>
</feature>
<feature type="compositionally biased region" description="Low complexity" evidence="1">
    <location>
        <begin position="100"/>
        <end position="112"/>
    </location>
</feature>
<dbReference type="AlphaFoldDB" id="A0AAJ0C0G3"/>
<proteinExistence type="predicted"/>
<protein>
    <submittedName>
        <fullName evidence="2">Uncharacterized protein</fullName>
    </submittedName>
</protein>
<dbReference type="EMBL" id="MU839010">
    <property type="protein sequence ID" value="KAK1766788.1"/>
    <property type="molecule type" value="Genomic_DNA"/>
</dbReference>
<dbReference type="GeneID" id="85316342"/>
<comment type="caution">
    <text evidence="2">The sequence shown here is derived from an EMBL/GenBank/DDBJ whole genome shotgun (WGS) entry which is preliminary data.</text>
</comment>
<organism evidence="2 3">
    <name type="scientific">Phialemonium atrogriseum</name>
    <dbReference type="NCBI Taxonomy" id="1093897"/>
    <lineage>
        <taxon>Eukaryota</taxon>
        <taxon>Fungi</taxon>
        <taxon>Dikarya</taxon>
        <taxon>Ascomycota</taxon>
        <taxon>Pezizomycotina</taxon>
        <taxon>Sordariomycetes</taxon>
        <taxon>Sordariomycetidae</taxon>
        <taxon>Cephalothecales</taxon>
        <taxon>Cephalothecaceae</taxon>
        <taxon>Phialemonium</taxon>
    </lineage>
</organism>
<name>A0AAJ0C0G3_9PEZI</name>
<feature type="region of interest" description="Disordered" evidence="1">
    <location>
        <begin position="174"/>
        <end position="205"/>
    </location>
</feature>
<gene>
    <name evidence="2" type="ORF">QBC33DRAFT_88699</name>
</gene>
<dbReference type="Proteomes" id="UP001244011">
    <property type="component" value="Unassembled WGS sequence"/>
</dbReference>
<sequence length="205" mass="21562">MASLTSFKAVNSPGPETYGTSSSSSSSCKPGLPTTIDSLQSEKTSSSDASADLPASGNDASKPKAEPRTTPDAEADFHDTWGHLFLSDDEFASYYPGTPSGASSGGRSTKTSSSEDENDRHASARGQAHHVALTTEELRNYISHLERMKGEKQDQTAEAAEAVATWVAAVNANGAVADPPRGKPKDKSVYPSSDGGERPAKRRML</sequence>
<keyword evidence="3" id="KW-1185">Reference proteome</keyword>
<evidence type="ECO:0000313" key="3">
    <source>
        <dbReference type="Proteomes" id="UP001244011"/>
    </source>
</evidence>
<evidence type="ECO:0000313" key="2">
    <source>
        <dbReference type="EMBL" id="KAK1766788.1"/>
    </source>
</evidence>
<accession>A0AAJ0C0G3</accession>
<feature type="compositionally biased region" description="Basic and acidic residues" evidence="1">
    <location>
        <begin position="61"/>
        <end position="81"/>
    </location>
</feature>
<dbReference type="RefSeq" id="XP_060283001.1">
    <property type="nucleotide sequence ID" value="XM_060433155.1"/>
</dbReference>
<evidence type="ECO:0000256" key="1">
    <source>
        <dbReference type="SAM" id="MobiDB-lite"/>
    </source>
</evidence>